<dbReference type="SUPFAM" id="SSF53474">
    <property type="entry name" value="alpha/beta-Hydrolases"/>
    <property type="match status" value="1"/>
</dbReference>
<name>A0A841DIU9_PLAVE</name>
<keyword evidence="1 3" id="KW-0732">Signal</keyword>
<organism evidence="4 5">
    <name type="scientific">Planomonospora venezuelensis</name>
    <dbReference type="NCBI Taxonomy" id="1999"/>
    <lineage>
        <taxon>Bacteria</taxon>
        <taxon>Bacillati</taxon>
        <taxon>Actinomycetota</taxon>
        <taxon>Actinomycetes</taxon>
        <taxon>Streptosporangiales</taxon>
        <taxon>Streptosporangiaceae</taxon>
        <taxon>Planomonospora</taxon>
    </lineage>
</organism>
<dbReference type="Gene3D" id="3.40.50.1820">
    <property type="entry name" value="alpha/beta hydrolase"/>
    <property type="match status" value="1"/>
</dbReference>
<dbReference type="InterPro" id="IPR010126">
    <property type="entry name" value="Esterase_phb"/>
</dbReference>
<evidence type="ECO:0000256" key="2">
    <source>
        <dbReference type="ARBA" id="ARBA00022801"/>
    </source>
</evidence>
<evidence type="ECO:0000256" key="3">
    <source>
        <dbReference type="SAM" id="SignalP"/>
    </source>
</evidence>
<feature type="signal peptide" evidence="3">
    <location>
        <begin position="1"/>
        <end position="26"/>
    </location>
</feature>
<sequence length="302" mass="31508">MRMIRAGAAAVFAVLAVVCTAGSGAAAETATRAAGEGRTTVHTITVDGRERGYRLYRPASLPAKAPLVVMLHGGFGSARQAERSYGWNAEADLRGFAVAYPDGYGRAWNAGGGCCGRPGRERVDDVAFVGRMVAEIGRRLGTDPRRVYVTGISNGGMMAYRLACDTAVFAAAGPVAATRMGACRAPAPLSVVHVHGLADEAVRFDGAPGAGFARIDGPPVREVVAGWRATGDCGRPSVSRSGPVTVERARCPRGRAVELITVEGAGHQWPGGEVVRERADPPSAALDATAVIWRFFAAHPRS</sequence>
<feature type="chain" id="PRO_5032469994" evidence="3">
    <location>
        <begin position="27"/>
        <end position="302"/>
    </location>
</feature>
<evidence type="ECO:0000313" key="4">
    <source>
        <dbReference type="EMBL" id="MBB5967076.1"/>
    </source>
</evidence>
<keyword evidence="5" id="KW-1185">Reference proteome</keyword>
<evidence type="ECO:0000313" key="5">
    <source>
        <dbReference type="Proteomes" id="UP000562352"/>
    </source>
</evidence>
<accession>A0A841DIU9</accession>
<dbReference type="EMBL" id="JACHJJ010000029">
    <property type="protein sequence ID" value="MBB5967076.1"/>
    <property type="molecule type" value="Genomic_DNA"/>
</dbReference>
<proteinExistence type="predicted"/>
<dbReference type="AlphaFoldDB" id="A0A841DIU9"/>
<evidence type="ECO:0000256" key="1">
    <source>
        <dbReference type="ARBA" id="ARBA00022729"/>
    </source>
</evidence>
<dbReference type="RefSeq" id="WP_221474359.1">
    <property type="nucleotide sequence ID" value="NZ_BAAAWZ010000001.1"/>
</dbReference>
<dbReference type="GO" id="GO:0005576">
    <property type="term" value="C:extracellular region"/>
    <property type="evidence" value="ECO:0007669"/>
    <property type="project" value="InterPro"/>
</dbReference>
<protein>
    <submittedName>
        <fullName evidence="4">Polyhydroxybutyrate depolymerase</fullName>
    </submittedName>
</protein>
<reference evidence="4 5" key="1">
    <citation type="submission" date="2020-08" db="EMBL/GenBank/DDBJ databases">
        <title>Genomic Encyclopedia of Type Strains, Phase III (KMG-III): the genomes of soil and plant-associated and newly described type strains.</title>
        <authorList>
            <person name="Whitman W."/>
        </authorList>
    </citation>
    <scope>NUCLEOTIDE SEQUENCE [LARGE SCALE GENOMIC DNA]</scope>
    <source>
        <strain evidence="4 5">CECT 3303</strain>
    </source>
</reference>
<dbReference type="PANTHER" id="PTHR43037">
    <property type="entry name" value="UNNAMED PRODUCT-RELATED"/>
    <property type="match status" value="1"/>
</dbReference>
<dbReference type="GO" id="GO:0016787">
    <property type="term" value="F:hydrolase activity"/>
    <property type="evidence" value="ECO:0007669"/>
    <property type="project" value="UniProtKB-KW"/>
</dbReference>
<dbReference type="InterPro" id="IPR029058">
    <property type="entry name" value="AB_hydrolase_fold"/>
</dbReference>
<dbReference type="Proteomes" id="UP000562352">
    <property type="component" value="Unassembled WGS sequence"/>
</dbReference>
<dbReference type="PANTHER" id="PTHR43037:SF1">
    <property type="entry name" value="BLL1128 PROTEIN"/>
    <property type="match status" value="1"/>
</dbReference>
<keyword evidence="2" id="KW-0378">Hydrolase</keyword>
<comment type="caution">
    <text evidence="4">The sequence shown here is derived from an EMBL/GenBank/DDBJ whole genome shotgun (WGS) entry which is preliminary data.</text>
</comment>
<gene>
    <name evidence="4" type="ORF">FHS22_006378</name>
</gene>
<dbReference type="InterPro" id="IPR050955">
    <property type="entry name" value="Plant_Biomass_Hydrol_Est"/>
</dbReference>
<dbReference type="Pfam" id="PF10503">
    <property type="entry name" value="Esterase_PHB"/>
    <property type="match status" value="1"/>
</dbReference>